<feature type="domain" description="Proteasome activator complex subunit 4-like HEAT repeat-like" evidence="13">
    <location>
        <begin position="1373"/>
        <end position="1572"/>
    </location>
</feature>
<dbReference type="PANTHER" id="PTHR32170:SF3">
    <property type="entry name" value="PROTEASOME ACTIVATOR COMPLEX SUBUNIT 4"/>
    <property type="match status" value="1"/>
</dbReference>
<feature type="domain" description="Proteasome activator Blm10 middle HEAT repeats region" evidence="11">
    <location>
        <begin position="386"/>
        <end position="913"/>
    </location>
</feature>
<dbReference type="GO" id="GO:0005829">
    <property type="term" value="C:cytosol"/>
    <property type="evidence" value="ECO:0007669"/>
    <property type="project" value="TreeGrafter"/>
</dbReference>
<protein>
    <submittedName>
        <fullName evidence="14">DUF3437 domain protein</fullName>
    </submittedName>
</protein>
<dbReference type="GO" id="GO:0006281">
    <property type="term" value="P:DNA repair"/>
    <property type="evidence" value="ECO:0007669"/>
    <property type="project" value="UniProtKB-KW"/>
</dbReference>
<keyword evidence="8" id="KW-0539">Nucleus</keyword>
<dbReference type="InterPro" id="IPR016024">
    <property type="entry name" value="ARM-type_fold"/>
</dbReference>
<evidence type="ECO:0000259" key="11">
    <source>
        <dbReference type="Pfam" id="PF16507"/>
    </source>
</evidence>
<evidence type="ECO:0000259" key="10">
    <source>
        <dbReference type="Pfam" id="PF11919"/>
    </source>
</evidence>
<dbReference type="Pfam" id="PF16507">
    <property type="entry name" value="HEAT_PSME4_mid"/>
    <property type="match status" value="1"/>
</dbReference>
<dbReference type="GO" id="GO:0010499">
    <property type="term" value="P:proteasomal ubiquitin-independent protein catabolic process"/>
    <property type="evidence" value="ECO:0007669"/>
    <property type="project" value="TreeGrafter"/>
</dbReference>
<keyword evidence="7" id="KW-0234">DNA repair</keyword>
<evidence type="ECO:0000256" key="4">
    <source>
        <dbReference type="ARBA" id="ARBA00022490"/>
    </source>
</evidence>
<keyword evidence="5" id="KW-0677">Repeat</keyword>
<accession>A0A0A1V7P0</accession>
<feature type="domain" description="Proteasome activator complex subunit 4 C-terminal" evidence="10">
    <location>
        <begin position="1869"/>
        <end position="1956"/>
    </location>
</feature>
<dbReference type="PANTHER" id="PTHR32170">
    <property type="entry name" value="PROTEASOME ACTIVATOR COMPLEX SUBUNIT 4"/>
    <property type="match status" value="1"/>
</dbReference>
<dbReference type="EMBL" id="JELW01000001">
    <property type="protein sequence ID" value="EXV05573.1"/>
    <property type="molecule type" value="Genomic_DNA"/>
</dbReference>
<dbReference type="InterPro" id="IPR021843">
    <property type="entry name" value="PSME4_C"/>
</dbReference>
<dbReference type="GO" id="GO:0016504">
    <property type="term" value="F:peptidase activator activity"/>
    <property type="evidence" value="ECO:0007669"/>
    <property type="project" value="InterPro"/>
</dbReference>
<evidence type="ECO:0000259" key="13">
    <source>
        <dbReference type="Pfam" id="PF23096"/>
    </source>
</evidence>
<evidence type="ECO:0000256" key="8">
    <source>
        <dbReference type="ARBA" id="ARBA00023242"/>
    </source>
</evidence>
<name>A0A0A1V7P0_9HYPO</name>
<dbReference type="Pfam" id="PF23096">
    <property type="entry name" value="HEAT_PSME4"/>
    <property type="match status" value="1"/>
</dbReference>
<comment type="caution">
    <text evidence="14">The sequence shown here is derived from an EMBL/GenBank/DDBJ whole genome shotgun (WGS) entry which is preliminary data.</text>
</comment>
<dbReference type="SUPFAM" id="SSF48371">
    <property type="entry name" value="ARM repeat"/>
    <property type="match status" value="1"/>
</dbReference>
<dbReference type="OrthoDB" id="17907at2759"/>
<gene>
    <name evidence="14" type="ORF">X797_000288</name>
</gene>
<proteinExistence type="inferred from homology"/>
<dbReference type="GO" id="GO:0070628">
    <property type="term" value="F:proteasome binding"/>
    <property type="evidence" value="ECO:0007669"/>
    <property type="project" value="InterPro"/>
</dbReference>
<evidence type="ECO:0000313" key="15">
    <source>
        <dbReference type="Proteomes" id="UP000030151"/>
    </source>
</evidence>
<dbReference type="HOGENOM" id="CLU_000772_0_0_1"/>
<comment type="subcellular location">
    <subcellularLocation>
        <location evidence="2">Cytoplasm</location>
    </subcellularLocation>
    <subcellularLocation>
        <location evidence="1">Nucleus</location>
    </subcellularLocation>
</comment>
<dbReference type="InterPro" id="IPR055455">
    <property type="entry name" value="HEAT_PSME4"/>
</dbReference>
<dbReference type="Pfam" id="PF16547">
    <property type="entry name" value="BLM10_N"/>
    <property type="match status" value="1"/>
</dbReference>
<keyword evidence="4" id="KW-0963">Cytoplasm</keyword>
<sequence length="1956" mass="221955">MMDENIGLHHEGSLAALPASSAAHLLSNFHPYEPISRATSPGIPYPKADEDDKKRYRPRTFAYFQQLPFDVEEEQQRDAALQGILKQLYIAIKAEDFSPGALHWTRELQAWLALKFEMTRELRAKLARLYYSLALAPGLDSNTADRFLRMVLTLIRKNHYLKPGEDLTFDWRPIWHEVKGIVLPSEGPSLQSGRRRPAKQLLKLCTHAHTYFDPRDRPAMLEEFLPFFSINDMPNAFIVFGLINTFLPSHPAPEKDVAAQPQEFLPTIFHLWSIMSRSKVADICLIDLFSRLARDHVHCGHVPFGAHGIFTKAQSDLIFTSILRLTQIPVGQANSPYTALDYLAGAGAYLEKDSKKHPVPYMMARLIVSSLSPRCMDQDDSIMASLEGLMESIDTFFHPSNQGSWTNMLGQLTLYLTDAFVSRWNREQSGELELPKERRISPALKKRFVGSLKEVTFMGLFSKSNRVSNCYYNALQGLAYLEPDLVLPGALQRFYPSLQGLVEVHRTTSSLNSLQMIANVMSKLKGYRCHITALLALALPGIDANDLNKTQYTLNFIQSVAYSIPFVELTKEETHIHDTTLAMQWVQAEMDRMERDGQNVQIDYQKELSDEDEANILRSSTAGFGEFILTLLGKVFTLLENLPDANQVRGGTPEDNVVNALPAALSPLFASLSPDLFDMALEKIATFVSSHVVHQARDAMAWILNALCKVNPEKTLKVFVPMFVINIRNEIDQNHAASDRTTGTDYLPRDRALVWHISMLAMTVVHVGREVLNYKDELLGIAVYMQEKCRGLPTILVSNYIHHLLLNLTNTYPIDHALYEPDVIKRGLDIDDWGRTTSPADLTIRWHQPSPPEVEFAVELFASQTKSATEQLELLFSDNPPVSRTGKNKEWSDEVSRLMQQMRLVISGMSTMFDPKRASGNGNEKLSNGNDGDGDVEMGEDDESLAEGAEDEELRPQFRYKAGYLLKSDDPVYGRIHELREQLGHLLSKAHSFLSENQEDDVICSTALCNAYRTWITDVGIERSAHPLERHLRLYKADIAAFKIKGLRKVYPRPLLIKRAEAYQLLRMKHNASARHKSELDRRLLLDLAKSCQSLYADVRRAAQTAQDSSLKVLIGGKPLVVPVVLEGLRKAIEANDHDRIKGGMYTLFFTSLLRTIVRDWRFAPDAMSLYIETAGIDKPSIQNLGSSALYSLIEFGKANEGLILLDDAILNAIRPSEDTDDAVDNRHRVILERRKKIETAKAALGLQLTNRAKGAHWKIATRCAIFALNLCLRFDDLAPAEFVELVANGTIDPHPGLRGYYLNAFTSLLGAIDMRAVYGHDYANYLMEKEIGDRNRIDVPVEKGDAEFTRNFLEAFNKPEAAEYMVDSDHPGWLVWGSKFTAFRARPLPFDSYDELERNVRRQIGNILTKEWMSQCFEYLKQEPRDQSTDRFRMSNVYLLMHVFDLTYYGSTTVTLDEIKQLAEGVFGDGSDKHQHRATAEILGALLAGSSDDPVEMRNKVWEFAAPMLLKILNDGLTPENLQYWLPCIHLILDSRDPRRSREILDSLKTFRLDITSNAAFKDSSKVQLLEFVLADGGWHFRQEKPILDDFLAHIDHPYKAVREAMGKVLCVIFRTRYHESFESVPKLIEANKKASSIGIRPYQPSEELTSTIKDVFDRLEKWRHEREPGQQTQSSYTSGSKTVLTWLDCTLSSNECTMLVPFFATPFMEQLLHMMDVKEDPELMRIAYHVYRHLPNIPFREGEDAKFINALIKIGRSATSWHQRLRALVNMQVVYFRRIFLTAASERDALFTAVSDMLSDPQLEVRGCASTTLAGMIRCSPRHIRDPMIARLERRFKDELQQNPMPKRKTHLPGTETPVDIHRQINRRHAAVLGLGALIEAFPYATPPPEWMPEVLATLARKAAGDPGVVGKATKGILSEFKKTRQDSWSVDQKYFTPEQLEDLEGVLWKSYFA</sequence>
<dbReference type="Pfam" id="PF11919">
    <property type="entry name" value="PSME4_C"/>
    <property type="match status" value="1"/>
</dbReference>
<evidence type="ECO:0000256" key="6">
    <source>
        <dbReference type="ARBA" id="ARBA00022763"/>
    </source>
</evidence>
<evidence type="ECO:0000259" key="12">
    <source>
        <dbReference type="Pfam" id="PF16547"/>
    </source>
</evidence>
<feature type="compositionally biased region" description="Polar residues" evidence="9">
    <location>
        <begin position="920"/>
        <end position="930"/>
    </location>
</feature>
<dbReference type="GO" id="GO:0005634">
    <property type="term" value="C:nucleus"/>
    <property type="evidence" value="ECO:0007669"/>
    <property type="project" value="UniProtKB-SubCell"/>
</dbReference>
<evidence type="ECO:0000256" key="9">
    <source>
        <dbReference type="SAM" id="MobiDB-lite"/>
    </source>
</evidence>
<evidence type="ECO:0000256" key="3">
    <source>
        <dbReference type="ARBA" id="ARBA00005739"/>
    </source>
</evidence>
<evidence type="ECO:0000256" key="1">
    <source>
        <dbReference type="ARBA" id="ARBA00004123"/>
    </source>
</evidence>
<comment type="similarity">
    <text evidence="3">Belongs to the BLM10 family.</text>
</comment>
<dbReference type="eggNOG" id="KOG1851">
    <property type="taxonomic scope" value="Eukaryota"/>
</dbReference>
<dbReference type="Proteomes" id="UP000030151">
    <property type="component" value="Unassembled WGS sequence"/>
</dbReference>
<reference evidence="14 15" key="1">
    <citation type="submission" date="2014-02" db="EMBL/GenBank/DDBJ databases">
        <title>The genome sequence of the entomopathogenic fungus Metarhizium robertsii ARSEF 2575.</title>
        <authorList>
            <person name="Giuliano Garisto Donzelli B."/>
            <person name="Roe B.A."/>
            <person name="Macmil S.L."/>
            <person name="Krasnoff S.B."/>
            <person name="Gibson D.M."/>
        </authorList>
    </citation>
    <scope>NUCLEOTIDE SEQUENCE [LARGE SCALE GENOMIC DNA]</scope>
    <source>
        <strain evidence="14 15">ARSEF 2575</strain>
    </source>
</reference>
<feature type="domain" description="Proteasome activator Blm10 N-terminal" evidence="12">
    <location>
        <begin position="34"/>
        <end position="100"/>
    </location>
</feature>
<dbReference type="InterPro" id="IPR035309">
    <property type="entry name" value="PSME4"/>
</dbReference>
<evidence type="ECO:0000313" key="14">
    <source>
        <dbReference type="EMBL" id="EXV05573.1"/>
    </source>
</evidence>
<dbReference type="InterPro" id="IPR032430">
    <property type="entry name" value="Blm10_mid"/>
</dbReference>
<dbReference type="InterPro" id="IPR032372">
    <property type="entry name" value="Blm10_N"/>
</dbReference>
<feature type="region of interest" description="Disordered" evidence="9">
    <location>
        <begin position="913"/>
        <end position="950"/>
    </location>
</feature>
<evidence type="ECO:0000256" key="2">
    <source>
        <dbReference type="ARBA" id="ARBA00004496"/>
    </source>
</evidence>
<keyword evidence="6" id="KW-0227">DNA damage</keyword>
<evidence type="ECO:0000256" key="7">
    <source>
        <dbReference type="ARBA" id="ARBA00023204"/>
    </source>
</evidence>
<organism evidence="14 15">
    <name type="scientific">Metarhizium robertsii</name>
    <dbReference type="NCBI Taxonomy" id="568076"/>
    <lineage>
        <taxon>Eukaryota</taxon>
        <taxon>Fungi</taxon>
        <taxon>Dikarya</taxon>
        <taxon>Ascomycota</taxon>
        <taxon>Pezizomycotina</taxon>
        <taxon>Sordariomycetes</taxon>
        <taxon>Hypocreomycetidae</taxon>
        <taxon>Hypocreales</taxon>
        <taxon>Clavicipitaceae</taxon>
        <taxon>Metarhizium</taxon>
    </lineage>
</organism>
<evidence type="ECO:0000256" key="5">
    <source>
        <dbReference type="ARBA" id="ARBA00022737"/>
    </source>
</evidence>
<feature type="compositionally biased region" description="Acidic residues" evidence="9">
    <location>
        <begin position="932"/>
        <end position="950"/>
    </location>
</feature>